<accession>A0A0F9WTE2</accession>
<proteinExistence type="predicted"/>
<evidence type="ECO:0000313" key="1">
    <source>
        <dbReference type="EMBL" id="KKN82098.1"/>
    </source>
</evidence>
<gene>
    <name evidence="1" type="ORF">LCGC14_0313650</name>
</gene>
<sequence length="78" mass="8719">MVNEKKTLRLTASFDGQRWLVSLERYGIFGVGGTLPAALDGLSQVLLSTYEHLELNADKLVDHLSTRLEYLRTLVVSV</sequence>
<organism evidence="1">
    <name type="scientific">marine sediment metagenome</name>
    <dbReference type="NCBI Taxonomy" id="412755"/>
    <lineage>
        <taxon>unclassified sequences</taxon>
        <taxon>metagenomes</taxon>
        <taxon>ecological metagenomes</taxon>
    </lineage>
</organism>
<reference evidence="1" key="1">
    <citation type="journal article" date="2015" name="Nature">
        <title>Complex archaea that bridge the gap between prokaryotes and eukaryotes.</title>
        <authorList>
            <person name="Spang A."/>
            <person name="Saw J.H."/>
            <person name="Jorgensen S.L."/>
            <person name="Zaremba-Niedzwiedzka K."/>
            <person name="Martijn J."/>
            <person name="Lind A.E."/>
            <person name="van Eijk R."/>
            <person name="Schleper C."/>
            <person name="Guy L."/>
            <person name="Ettema T.J."/>
        </authorList>
    </citation>
    <scope>NUCLEOTIDE SEQUENCE</scope>
</reference>
<dbReference type="AlphaFoldDB" id="A0A0F9WTE2"/>
<name>A0A0F9WTE2_9ZZZZ</name>
<comment type="caution">
    <text evidence="1">The sequence shown here is derived from an EMBL/GenBank/DDBJ whole genome shotgun (WGS) entry which is preliminary data.</text>
</comment>
<protein>
    <submittedName>
        <fullName evidence="1">Uncharacterized protein</fullName>
    </submittedName>
</protein>
<dbReference type="EMBL" id="LAZR01000206">
    <property type="protein sequence ID" value="KKN82098.1"/>
    <property type="molecule type" value="Genomic_DNA"/>
</dbReference>